<dbReference type="InterPro" id="IPR004244">
    <property type="entry name" value="Transposase_22"/>
</dbReference>
<dbReference type="InterPro" id="IPR035301">
    <property type="entry name" value="L1_trimer"/>
</dbReference>
<evidence type="ECO:0000256" key="1">
    <source>
        <dbReference type="ARBA" id="ARBA00061640"/>
    </source>
</evidence>
<evidence type="ECO:0000313" key="8">
    <source>
        <dbReference type="Proteomes" id="UP000008225"/>
    </source>
</evidence>
<dbReference type="GeneTree" id="ENSGT01150000286955"/>
<dbReference type="Proteomes" id="UP000008225">
    <property type="component" value="Chromosome 1"/>
</dbReference>
<feature type="domain" description="L1 transposable element dsRBD-like" evidence="6">
    <location>
        <begin position="259"/>
        <end position="310"/>
    </location>
</feature>
<dbReference type="FunFam" id="3.30.70.1820:FF:000002">
    <property type="entry name" value="LINE-1 retrotransposable element ORF1 protein"/>
    <property type="match status" value="1"/>
</dbReference>
<reference evidence="7" key="3">
    <citation type="submission" date="2025-09" db="UniProtKB">
        <authorList>
            <consortium name="Ensembl"/>
        </authorList>
    </citation>
    <scope>IDENTIFICATION</scope>
</reference>
<reference evidence="7 8" key="1">
    <citation type="submission" date="2009-03" db="EMBL/GenBank/DDBJ databases">
        <authorList>
            <person name="Warren W."/>
            <person name="Ye L."/>
            <person name="Minx P."/>
            <person name="Worley K."/>
            <person name="Gibbs R."/>
            <person name="Wilson R.K."/>
        </authorList>
    </citation>
    <scope>NUCLEOTIDE SEQUENCE [LARGE SCALE GENOMIC DNA]</scope>
</reference>
<dbReference type="AlphaFoldDB" id="A0A8I4A6C1"/>
<feature type="domain" description="L1 transposable element RRM" evidence="4">
    <location>
        <begin position="159"/>
        <end position="256"/>
    </location>
</feature>
<proteinExistence type="inferred from homology"/>
<feature type="region of interest" description="Disordered" evidence="3">
    <location>
        <begin position="1"/>
        <end position="39"/>
    </location>
</feature>
<dbReference type="Gene3D" id="3.30.250.20">
    <property type="entry name" value="L1 transposable element, C-terminal domain"/>
    <property type="match status" value="1"/>
</dbReference>
<evidence type="ECO:0000259" key="6">
    <source>
        <dbReference type="Pfam" id="PF17490"/>
    </source>
</evidence>
<evidence type="ECO:0000256" key="3">
    <source>
        <dbReference type="SAM" id="MobiDB-lite"/>
    </source>
</evidence>
<dbReference type="InterPro" id="IPR042566">
    <property type="entry name" value="L1_C"/>
</dbReference>
<feature type="domain" description="L1 transposable element trimerization" evidence="5">
    <location>
        <begin position="116"/>
        <end position="156"/>
    </location>
</feature>
<feature type="coiled-coil region" evidence="2">
    <location>
        <begin position="70"/>
        <end position="135"/>
    </location>
</feature>
<accession>A0A8I4A6C1</accession>
<sequence length="360" mass="42530">MMGRNQRKKAENTQNQNASPSKDDHSSTSTMEQGLMENERIPITESRFREWMIRNFCELKEHVVAQHKETKNFEKRFDEILLRIDNLERNISELMELKNTVQELREVCTGLNTRIVQAEERISEVKVQLNEIKREDKIREKRIKRNEQSLQEMWDYVKRPNLCLIGVPECNGENESKLENTLQDIIQENVPKVAKQVNIQPQVIQRTPQRYSSRRATPRHIIVRFTRVETKEKILRAAREKGQVTHKGKPIRLTADLSAETLQARREWGPIFNILKEQNLQPRISYPAKLSFTTEGKIKSFINKQVLRFYCHQACFTRASERSITHRKKQPVLDFLKIYQKVKSTNIKKNLHQRMDKTAS</sequence>
<keyword evidence="8" id="KW-1185">Reference proteome</keyword>
<dbReference type="Gene3D" id="3.30.70.1820">
    <property type="entry name" value="L1 transposable element, RRM domain"/>
    <property type="match status" value="1"/>
</dbReference>
<dbReference type="Gene3D" id="1.20.5.390">
    <property type="entry name" value="L1 transposable element, trimerization domain"/>
    <property type="match status" value="1"/>
</dbReference>
<evidence type="ECO:0000259" key="4">
    <source>
        <dbReference type="Pfam" id="PF02994"/>
    </source>
</evidence>
<evidence type="ECO:0000259" key="5">
    <source>
        <dbReference type="Pfam" id="PF17489"/>
    </source>
</evidence>
<evidence type="ECO:0000256" key="2">
    <source>
        <dbReference type="SAM" id="Coils"/>
    </source>
</evidence>
<reference evidence="7" key="2">
    <citation type="submission" date="2025-08" db="UniProtKB">
        <authorList>
            <consortium name="Ensembl"/>
        </authorList>
    </citation>
    <scope>IDENTIFICATION</scope>
</reference>
<keyword evidence="2" id="KW-0175">Coiled coil</keyword>
<name>A0A8I4A6C1_CALJA</name>
<dbReference type="InterPro" id="IPR043636">
    <property type="entry name" value="L1_RRM_dom"/>
</dbReference>
<evidence type="ECO:0008006" key="9">
    <source>
        <dbReference type="Google" id="ProtNLM"/>
    </source>
</evidence>
<dbReference type="PANTHER" id="PTHR11505">
    <property type="entry name" value="L1 TRANSPOSABLE ELEMENT-RELATED"/>
    <property type="match status" value="1"/>
</dbReference>
<dbReference type="Pfam" id="PF17490">
    <property type="entry name" value="Tnp_22_dsRBD"/>
    <property type="match status" value="1"/>
</dbReference>
<organism evidence="7 8">
    <name type="scientific">Callithrix jacchus</name>
    <name type="common">White-tufted-ear marmoset</name>
    <name type="synonym">Simia Jacchus</name>
    <dbReference type="NCBI Taxonomy" id="9483"/>
    <lineage>
        <taxon>Eukaryota</taxon>
        <taxon>Metazoa</taxon>
        <taxon>Chordata</taxon>
        <taxon>Craniata</taxon>
        <taxon>Vertebrata</taxon>
        <taxon>Euteleostomi</taxon>
        <taxon>Mammalia</taxon>
        <taxon>Eutheria</taxon>
        <taxon>Euarchontoglires</taxon>
        <taxon>Primates</taxon>
        <taxon>Haplorrhini</taxon>
        <taxon>Platyrrhini</taxon>
        <taxon>Cebidae</taxon>
        <taxon>Callitrichinae</taxon>
        <taxon>Callithrix</taxon>
        <taxon>Callithrix</taxon>
    </lineage>
</organism>
<dbReference type="Ensembl" id="ENSCJAT00000135077.1">
    <property type="protein sequence ID" value="ENSCJAP00000093641.1"/>
    <property type="gene ID" value="ENSCJAG00000080311.1"/>
</dbReference>
<dbReference type="Pfam" id="PF02994">
    <property type="entry name" value="Transposase_22"/>
    <property type="match status" value="1"/>
</dbReference>
<dbReference type="InterPro" id="IPR035300">
    <property type="entry name" value="L1_dsRBD"/>
</dbReference>
<protein>
    <recommendedName>
        <fullName evidence="9">L1 transposable element RRM domain-containing protein</fullName>
    </recommendedName>
</protein>
<dbReference type="Pfam" id="PF17489">
    <property type="entry name" value="Tnp_22_trimer"/>
    <property type="match status" value="1"/>
</dbReference>
<comment type="similarity">
    <text evidence="1">Belongs to the transposase 22 family.</text>
</comment>
<evidence type="ECO:0000313" key="7">
    <source>
        <dbReference type="Ensembl" id="ENSCJAP00000093641.1"/>
    </source>
</evidence>